<feature type="region of interest" description="Disordered" evidence="13">
    <location>
        <begin position="796"/>
        <end position="847"/>
    </location>
</feature>
<feature type="transmembrane region" description="Helical" evidence="14">
    <location>
        <begin position="600"/>
        <end position="627"/>
    </location>
</feature>
<feature type="region of interest" description="Disordered" evidence="13">
    <location>
        <begin position="1052"/>
        <end position="1169"/>
    </location>
</feature>
<feature type="domain" description="Ion transport" evidence="15">
    <location>
        <begin position="474"/>
        <end position="631"/>
    </location>
</feature>
<dbReference type="AlphaFoldDB" id="A0AAE1I0B9"/>
<reference evidence="16" key="2">
    <citation type="journal article" date="2023" name="BMC Genomics">
        <title>Pest status, molecular evolution, and epigenetic factors derived from the genome assembly of Frankliniella fusca, a thysanopteran phytovirus vector.</title>
        <authorList>
            <person name="Catto M.A."/>
            <person name="Labadie P.E."/>
            <person name="Jacobson A.L."/>
            <person name="Kennedy G.G."/>
            <person name="Srinivasan R."/>
            <person name="Hunt B.G."/>
        </authorList>
    </citation>
    <scope>NUCLEOTIDE SEQUENCE</scope>
    <source>
        <strain evidence="16">PL_HMW_Pooled</strain>
    </source>
</reference>
<dbReference type="PANTHER" id="PTHR10582">
    <property type="entry name" value="TRANSIENT RECEPTOR POTENTIAL ION CHANNEL PROTEIN"/>
    <property type="match status" value="1"/>
</dbReference>
<keyword evidence="3" id="KW-1003">Cell membrane</keyword>
<feature type="compositionally biased region" description="Basic and acidic residues" evidence="13">
    <location>
        <begin position="1001"/>
        <end position="1011"/>
    </location>
</feature>
<evidence type="ECO:0000259" key="15">
    <source>
        <dbReference type="Pfam" id="PF00520"/>
    </source>
</evidence>
<dbReference type="GO" id="GO:0005886">
    <property type="term" value="C:plasma membrane"/>
    <property type="evidence" value="ECO:0007669"/>
    <property type="project" value="UniProtKB-SubCell"/>
</dbReference>
<feature type="transmembrane region" description="Helical" evidence="14">
    <location>
        <begin position="535"/>
        <end position="554"/>
    </location>
</feature>
<accession>A0AAE1I0B9</accession>
<dbReference type="PANTHER" id="PTHR10582:SF2">
    <property type="entry name" value="INACTIVE"/>
    <property type="match status" value="1"/>
</dbReference>
<feature type="compositionally biased region" description="Pro residues" evidence="13">
    <location>
        <begin position="1077"/>
        <end position="1086"/>
    </location>
</feature>
<dbReference type="InterPro" id="IPR036770">
    <property type="entry name" value="Ankyrin_rpt-contain_sf"/>
</dbReference>
<keyword evidence="10" id="KW-0406">Ion transport</keyword>
<evidence type="ECO:0000313" key="17">
    <source>
        <dbReference type="Proteomes" id="UP001219518"/>
    </source>
</evidence>
<evidence type="ECO:0000256" key="11">
    <source>
        <dbReference type="ARBA" id="ARBA00023136"/>
    </source>
</evidence>
<feature type="compositionally biased region" description="Low complexity" evidence="13">
    <location>
        <begin position="813"/>
        <end position="822"/>
    </location>
</feature>
<keyword evidence="5" id="KW-0107">Calcium channel</keyword>
<feature type="region of interest" description="Disordered" evidence="13">
    <location>
        <begin position="995"/>
        <end position="1020"/>
    </location>
</feature>
<organism evidence="16 17">
    <name type="scientific">Frankliniella fusca</name>
    <dbReference type="NCBI Taxonomy" id="407009"/>
    <lineage>
        <taxon>Eukaryota</taxon>
        <taxon>Metazoa</taxon>
        <taxon>Ecdysozoa</taxon>
        <taxon>Arthropoda</taxon>
        <taxon>Hexapoda</taxon>
        <taxon>Insecta</taxon>
        <taxon>Pterygota</taxon>
        <taxon>Neoptera</taxon>
        <taxon>Paraneoptera</taxon>
        <taxon>Thysanoptera</taxon>
        <taxon>Terebrantia</taxon>
        <taxon>Thripoidea</taxon>
        <taxon>Thripidae</taxon>
        <taxon>Frankliniella</taxon>
    </lineage>
</organism>
<feature type="compositionally biased region" description="Low complexity" evidence="13">
    <location>
        <begin position="1052"/>
        <end position="1076"/>
    </location>
</feature>
<dbReference type="GO" id="GO:0005262">
    <property type="term" value="F:calcium channel activity"/>
    <property type="evidence" value="ECO:0007669"/>
    <property type="project" value="UniProtKB-KW"/>
</dbReference>
<comment type="caution">
    <text evidence="16">The sequence shown here is derived from an EMBL/GenBank/DDBJ whole genome shotgun (WGS) entry which is preliminary data.</text>
</comment>
<dbReference type="Pfam" id="PF00520">
    <property type="entry name" value="Ion_trans"/>
    <property type="match status" value="1"/>
</dbReference>
<keyword evidence="17" id="KW-1185">Reference proteome</keyword>
<sequence>MGQVLGCGKPIAANDGSVLDRVISQASNEDDCLLYRLANYKMGGELIDAYNVGGHVEVEKLMREQFGMLMYCDGKGQVINRAEYLRWKFRDLKQVVLPIEASLSPHDPLAKWEDHEACWQMQYRGSLGETLLHVLIICDTKLHTRLARTLIKCFPKLALDVVEGEDYLGASGLHLAIAYANNELDLVDAGANVMQRAIGSFFLPRDQQLARPKRNTDYEGLAYLGEFPLAWAACCANESVYNLLCDTGANPDAQDSFGNMILHMVVVCDKLDMFGYALRHPRLPAKNGIVNRAGLTPLTLACKLGRAEVFREMLELSCREFWRYSNITCSAYPLNALDTLLPDGRTNWNSALFIILNGTKEEHLDMLDGGIIQRLLEEKWKTFARQQFLKRLGILSLHLLTLSMAVYLRPERGDQDDEWNARAILRAGFEVGTLCNILSYLVIQQGGEIKNQGLSSFLKGLGNAPAKAIFLVSNLLILLSIPFRFNGDRVTEEAILVFAVPGSWFLLMFFAGAVRLTGPFVTMVYSMITGDMLTFGIIYTVVLFGFSQSFYFLYKGFPGVKNSLYNTYPATWMALFQITLGDYNYPDLGNTTYPSLSKTVFTIFMVLVPILLLNMLIAMMGNTYAHVIEQSEKEWMKQWAKIVVNLERAVNQDDAHHYLQEYSMSLGPSDDPATEQRGVLVIKSKSKTRAKQRKGAVCNWKRVGKVTVNELRKRGMTGEQLRRIMWGRASISTPVKKKKVKTGYDLTALVADPFVIDDTLPKDAAVPAATATATAGPTGQGFGAFTAALDMMAFTDDLGVPQPGGGPSPAPTASPGAQPQAGKQGVVMNGVPPQLSGAPPLRSAPAPAPAGVPAVGVVPTTPPPPYPGPGPAPPFPVAAPAAQAAAAPSAPAAPAPDDPLRELVLVADGVAGARCSPEQLAALARRAADTDHLEEVTLEELGLAAGLVVPGGAGTAASRALRDRKRSVTLDPSDSDDFGEGPLLGRVARLRRARSAVSRPGADRVGLHLDDGYSSSTASSFDAGLLSPSTAMGFIIPPLAQEVAVSAPAAAPTPAAAPRPQTQAAAPAAPPAAATAPQPPPPPPAPGSDGNGRKRHKRPKTAKANRVAPTPDALPRRGMSAGPTSTNGGPPSCSSGSGDSQDPLEPWSVRGIEPMNALLAWDQDEHDSM</sequence>
<keyword evidence="9 14" id="KW-1133">Transmembrane helix</keyword>
<evidence type="ECO:0000256" key="4">
    <source>
        <dbReference type="ARBA" id="ARBA00022568"/>
    </source>
</evidence>
<evidence type="ECO:0000256" key="7">
    <source>
        <dbReference type="ARBA" id="ARBA00022737"/>
    </source>
</evidence>
<keyword evidence="8" id="KW-0106">Calcium</keyword>
<name>A0AAE1I0B9_9NEOP</name>
<evidence type="ECO:0000256" key="3">
    <source>
        <dbReference type="ARBA" id="ARBA00022475"/>
    </source>
</evidence>
<keyword evidence="12" id="KW-0407">Ion channel</keyword>
<dbReference type="Pfam" id="PF12796">
    <property type="entry name" value="Ank_2"/>
    <property type="match status" value="1"/>
</dbReference>
<reference evidence="16" key="1">
    <citation type="submission" date="2021-07" db="EMBL/GenBank/DDBJ databases">
        <authorList>
            <person name="Catto M.A."/>
            <person name="Jacobson A."/>
            <person name="Kennedy G."/>
            <person name="Labadie P."/>
            <person name="Hunt B.G."/>
            <person name="Srinivasan R."/>
        </authorList>
    </citation>
    <scope>NUCLEOTIDE SEQUENCE</scope>
    <source>
        <strain evidence="16">PL_HMW_Pooled</strain>
        <tissue evidence="16">Head</tissue>
    </source>
</reference>
<dbReference type="InterPro" id="IPR005821">
    <property type="entry name" value="Ion_trans_dom"/>
</dbReference>
<dbReference type="Gene3D" id="1.25.40.20">
    <property type="entry name" value="Ankyrin repeat-containing domain"/>
    <property type="match status" value="1"/>
</dbReference>
<evidence type="ECO:0000256" key="6">
    <source>
        <dbReference type="ARBA" id="ARBA00022692"/>
    </source>
</evidence>
<evidence type="ECO:0000256" key="2">
    <source>
        <dbReference type="ARBA" id="ARBA00022448"/>
    </source>
</evidence>
<evidence type="ECO:0000256" key="10">
    <source>
        <dbReference type="ARBA" id="ARBA00023065"/>
    </source>
</evidence>
<feature type="compositionally biased region" description="Low complexity" evidence="13">
    <location>
        <begin position="835"/>
        <end position="847"/>
    </location>
</feature>
<dbReference type="FunFam" id="1.10.287.70:FF:000132">
    <property type="entry name" value="OSMotic avoidance abnormal family member"/>
    <property type="match status" value="1"/>
</dbReference>
<evidence type="ECO:0000256" key="8">
    <source>
        <dbReference type="ARBA" id="ARBA00022837"/>
    </source>
</evidence>
<feature type="compositionally biased region" description="Basic residues" evidence="13">
    <location>
        <begin position="1093"/>
        <end position="1103"/>
    </location>
</feature>
<keyword evidence="11 14" id="KW-0472">Membrane</keyword>
<evidence type="ECO:0000256" key="1">
    <source>
        <dbReference type="ARBA" id="ARBA00004651"/>
    </source>
</evidence>
<protein>
    <submittedName>
        <fullName evidence="16">Transient receptor potential cation channel subfamily V member 6</fullName>
    </submittedName>
</protein>
<evidence type="ECO:0000256" key="5">
    <source>
        <dbReference type="ARBA" id="ARBA00022673"/>
    </source>
</evidence>
<dbReference type="Gene3D" id="1.10.287.70">
    <property type="match status" value="1"/>
</dbReference>
<dbReference type="Proteomes" id="UP001219518">
    <property type="component" value="Unassembled WGS sequence"/>
</dbReference>
<dbReference type="InterPro" id="IPR002110">
    <property type="entry name" value="Ankyrin_rpt"/>
</dbReference>
<evidence type="ECO:0000256" key="9">
    <source>
        <dbReference type="ARBA" id="ARBA00022989"/>
    </source>
</evidence>
<feature type="transmembrane region" description="Helical" evidence="14">
    <location>
        <begin position="495"/>
        <end position="514"/>
    </location>
</feature>
<dbReference type="GO" id="GO:0098703">
    <property type="term" value="P:calcium ion import across plasma membrane"/>
    <property type="evidence" value="ECO:0007669"/>
    <property type="project" value="TreeGrafter"/>
</dbReference>
<keyword evidence="2" id="KW-0813">Transport</keyword>
<evidence type="ECO:0000256" key="12">
    <source>
        <dbReference type="ARBA" id="ARBA00023303"/>
    </source>
</evidence>
<dbReference type="GO" id="GO:0034703">
    <property type="term" value="C:cation channel complex"/>
    <property type="evidence" value="ECO:0007669"/>
    <property type="project" value="UniProtKB-ARBA"/>
</dbReference>
<evidence type="ECO:0000256" key="13">
    <source>
        <dbReference type="SAM" id="MobiDB-lite"/>
    </source>
</evidence>
<keyword evidence="16" id="KW-0675">Receptor</keyword>
<feature type="compositionally biased region" description="Low complexity" evidence="13">
    <location>
        <begin position="1120"/>
        <end position="1140"/>
    </location>
</feature>
<gene>
    <name evidence="16" type="ORF">KUF71_024190</name>
</gene>
<keyword evidence="4" id="KW-0109">Calcium transport</keyword>
<dbReference type="EMBL" id="JAHWGI010001412">
    <property type="protein sequence ID" value="KAK3930833.1"/>
    <property type="molecule type" value="Genomic_DNA"/>
</dbReference>
<evidence type="ECO:0000313" key="16">
    <source>
        <dbReference type="EMBL" id="KAK3930833.1"/>
    </source>
</evidence>
<dbReference type="SUPFAM" id="SSF48403">
    <property type="entry name" value="Ankyrin repeat"/>
    <property type="match status" value="1"/>
</dbReference>
<comment type="subcellular location">
    <subcellularLocation>
        <location evidence="1">Cell membrane</location>
        <topology evidence="1">Multi-pass membrane protein</topology>
    </subcellularLocation>
</comment>
<keyword evidence="6 14" id="KW-0812">Transmembrane</keyword>
<evidence type="ECO:0000256" key="14">
    <source>
        <dbReference type="SAM" id="Phobius"/>
    </source>
</evidence>
<keyword evidence="7" id="KW-0677">Repeat</keyword>
<dbReference type="InterPro" id="IPR024862">
    <property type="entry name" value="TRPV"/>
</dbReference>
<dbReference type="SMART" id="SM00248">
    <property type="entry name" value="ANK"/>
    <property type="match status" value="4"/>
</dbReference>
<proteinExistence type="predicted"/>
<feature type="transmembrane region" description="Helical" evidence="14">
    <location>
        <begin position="464"/>
        <end position="483"/>
    </location>
</feature>
<dbReference type="FunFam" id="1.25.40.20:FF:000185">
    <property type="entry name" value="OSMotic avoidance abnormal family member"/>
    <property type="match status" value="1"/>
</dbReference>